<dbReference type="OrthoDB" id="9812260at2"/>
<dbReference type="AlphaFoldDB" id="A0A552UGM9"/>
<dbReference type="GO" id="GO:0005886">
    <property type="term" value="C:plasma membrane"/>
    <property type="evidence" value="ECO:0007669"/>
    <property type="project" value="TreeGrafter"/>
</dbReference>
<sequence length="359" mass="37267">MDQTWTAGRDGATALAEGSDSSGLGHPRLALFDRIRDLLVATGLPPETPVYDLLLRHVEGDDPVLSAAVAAAMALGTFDLATVYALRQAYCGDQPTGEVAALVEAAHCQAEALGARLSAGVTELATYGGVLAAGKVALGAPDPLGVVALARLIEQLGAATATMIAATARLNHELADAAQETGRLHDRLRAAETAAVTDPLTGVLNRRGALKRLEAAQAAASAAASALSIAMVDIDHFKRVNDRYGHVMGDEVLRYVAQHLSQSVAPAGVVGRLGGEEFVVVLPDTRLADATGIVDRARASLTARIIRRSDDGSSMGRISFSAGTALARADEAPTEIIQRADAALYTAKRMGRDRVVPAN</sequence>
<dbReference type="SMART" id="SM00267">
    <property type="entry name" value="GGDEF"/>
    <property type="match status" value="1"/>
</dbReference>
<dbReference type="RefSeq" id="WP_143554938.1">
    <property type="nucleotide sequence ID" value="NZ_VJWA01000001.1"/>
</dbReference>
<evidence type="ECO:0000256" key="2">
    <source>
        <dbReference type="SAM" id="MobiDB-lite"/>
    </source>
</evidence>
<dbReference type="InterPro" id="IPR043128">
    <property type="entry name" value="Rev_trsase/Diguanyl_cyclase"/>
</dbReference>
<dbReference type="EC" id="2.7.7.65" evidence="1"/>
<dbReference type="SUPFAM" id="SSF55073">
    <property type="entry name" value="Nucleotide cyclase"/>
    <property type="match status" value="1"/>
</dbReference>
<dbReference type="EMBL" id="VJWA01000001">
    <property type="protein sequence ID" value="TRW17393.1"/>
    <property type="molecule type" value="Genomic_DNA"/>
</dbReference>
<dbReference type="CDD" id="cd01949">
    <property type="entry name" value="GGDEF"/>
    <property type="match status" value="1"/>
</dbReference>
<feature type="region of interest" description="Disordered" evidence="2">
    <location>
        <begin position="1"/>
        <end position="22"/>
    </location>
</feature>
<dbReference type="Proteomes" id="UP000317894">
    <property type="component" value="Unassembled WGS sequence"/>
</dbReference>
<accession>A0A552UGM9</accession>
<evidence type="ECO:0000313" key="4">
    <source>
        <dbReference type="EMBL" id="TRW17393.1"/>
    </source>
</evidence>
<dbReference type="FunFam" id="3.30.70.270:FF:000001">
    <property type="entry name" value="Diguanylate cyclase domain protein"/>
    <property type="match status" value="1"/>
</dbReference>
<name>A0A552UGM9_9SPHN</name>
<dbReference type="PANTHER" id="PTHR45138">
    <property type="entry name" value="REGULATORY COMPONENTS OF SENSORY TRANSDUCTION SYSTEM"/>
    <property type="match status" value="1"/>
</dbReference>
<protein>
    <recommendedName>
        <fullName evidence="1">diguanylate cyclase</fullName>
        <ecNumber evidence="1">2.7.7.65</ecNumber>
    </recommendedName>
</protein>
<dbReference type="GO" id="GO:0043709">
    <property type="term" value="P:cell adhesion involved in single-species biofilm formation"/>
    <property type="evidence" value="ECO:0007669"/>
    <property type="project" value="TreeGrafter"/>
</dbReference>
<evidence type="ECO:0000313" key="5">
    <source>
        <dbReference type="Proteomes" id="UP000317894"/>
    </source>
</evidence>
<dbReference type="InterPro" id="IPR050469">
    <property type="entry name" value="Diguanylate_Cyclase"/>
</dbReference>
<dbReference type="GO" id="GO:0052621">
    <property type="term" value="F:diguanylate cyclase activity"/>
    <property type="evidence" value="ECO:0007669"/>
    <property type="project" value="UniProtKB-EC"/>
</dbReference>
<proteinExistence type="predicted"/>
<organism evidence="4 5">
    <name type="scientific">Glacieibacterium frigidum</name>
    <dbReference type="NCBI Taxonomy" id="2593303"/>
    <lineage>
        <taxon>Bacteria</taxon>
        <taxon>Pseudomonadati</taxon>
        <taxon>Pseudomonadota</taxon>
        <taxon>Alphaproteobacteria</taxon>
        <taxon>Sphingomonadales</taxon>
        <taxon>Sphingosinicellaceae</taxon>
        <taxon>Glacieibacterium</taxon>
    </lineage>
</organism>
<evidence type="ECO:0000259" key="3">
    <source>
        <dbReference type="PROSITE" id="PS50887"/>
    </source>
</evidence>
<comment type="caution">
    <text evidence="4">The sequence shown here is derived from an EMBL/GenBank/DDBJ whole genome shotgun (WGS) entry which is preliminary data.</text>
</comment>
<reference evidence="4 5" key="1">
    <citation type="submission" date="2019-07" db="EMBL/GenBank/DDBJ databases">
        <title>Novel species isolated from glacier.</title>
        <authorList>
            <person name="Liu Q."/>
            <person name="Xin Y.-H."/>
        </authorList>
    </citation>
    <scope>NUCLEOTIDE SEQUENCE [LARGE SCALE GENOMIC DNA]</scope>
    <source>
        <strain evidence="4 5">LB1R16</strain>
    </source>
</reference>
<dbReference type="Gene3D" id="3.30.70.270">
    <property type="match status" value="1"/>
</dbReference>
<dbReference type="InterPro" id="IPR029787">
    <property type="entry name" value="Nucleotide_cyclase"/>
</dbReference>
<dbReference type="PROSITE" id="PS50887">
    <property type="entry name" value="GGDEF"/>
    <property type="match status" value="1"/>
</dbReference>
<dbReference type="PANTHER" id="PTHR45138:SF24">
    <property type="entry name" value="DIGUANYLATE CYCLASE DGCC-RELATED"/>
    <property type="match status" value="1"/>
</dbReference>
<feature type="domain" description="GGDEF" evidence="3">
    <location>
        <begin position="225"/>
        <end position="359"/>
    </location>
</feature>
<dbReference type="NCBIfam" id="TIGR00254">
    <property type="entry name" value="GGDEF"/>
    <property type="match status" value="1"/>
</dbReference>
<dbReference type="GO" id="GO:1902201">
    <property type="term" value="P:negative regulation of bacterial-type flagellum-dependent cell motility"/>
    <property type="evidence" value="ECO:0007669"/>
    <property type="project" value="TreeGrafter"/>
</dbReference>
<keyword evidence="5" id="KW-1185">Reference proteome</keyword>
<dbReference type="InterPro" id="IPR000160">
    <property type="entry name" value="GGDEF_dom"/>
</dbReference>
<evidence type="ECO:0000256" key="1">
    <source>
        <dbReference type="ARBA" id="ARBA00012528"/>
    </source>
</evidence>
<gene>
    <name evidence="4" type="ORF">FMM06_04270</name>
</gene>
<dbReference type="Pfam" id="PF00990">
    <property type="entry name" value="GGDEF"/>
    <property type="match status" value="1"/>
</dbReference>